<feature type="transmembrane region" description="Helical" evidence="1">
    <location>
        <begin position="26"/>
        <end position="44"/>
    </location>
</feature>
<gene>
    <name evidence="2" type="ORF">ATO8_08001</name>
</gene>
<evidence type="ECO:0000256" key="1">
    <source>
        <dbReference type="SAM" id="Phobius"/>
    </source>
</evidence>
<dbReference type="AlphaFoldDB" id="W4HL43"/>
<name>W4HL43_9RHOB</name>
<dbReference type="EMBL" id="AQQW01000004">
    <property type="protein sequence ID" value="ETW13138.1"/>
    <property type="molecule type" value="Genomic_DNA"/>
</dbReference>
<comment type="caution">
    <text evidence="2">The sequence shown here is derived from an EMBL/GenBank/DDBJ whole genome shotgun (WGS) entry which is preliminary data.</text>
</comment>
<keyword evidence="1" id="KW-0812">Transmembrane</keyword>
<organism evidence="2 3">
    <name type="scientific">Roseivivax marinus</name>
    <dbReference type="NCBI Taxonomy" id="1379903"/>
    <lineage>
        <taxon>Bacteria</taxon>
        <taxon>Pseudomonadati</taxon>
        <taxon>Pseudomonadota</taxon>
        <taxon>Alphaproteobacteria</taxon>
        <taxon>Rhodobacterales</taxon>
        <taxon>Roseobacteraceae</taxon>
        <taxon>Roseivivax</taxon>
    </lineage>
</organism>
<evidence type="ECO:0000313" key="2">
    <source>
        <dbReference type="EMBL" id="ETW13138.1"/>
    </source>
</evidence>
<dbReference type="STRING" id="1379903.ATO8_08001"/>
<protein>
    <recommendedName>
        <fullName evidence="4">Tetratricopeptide repeat-like domain-containing protein</fullName>
    </recommendedName>
</protein>
<proteinExistence type="predicted"/>
<dbReference type="Proteomes" id="UP000019063">
    <property type="component" value="Unassembled WGS sequence"/>
</dbReference>
<dbReference type="eggNOG" id="COG4649">
    <property type="taxonomic scope" value="Bacteria"/>
</dbReference>
<evidence type="ECO:0008006" key="4">
    <source>
        <dbReference type="Google" id="ProtNLM"/>
    </source>
</evidence>
<dbReference type="RefSeq" id="WP_043843591.1">
    <property type="nucleotide sequence ID" value="NZ_AQQW01000004.1"/>
</dbReference>
<keyword evidence="3" id="KW-1185">Reference proteome</keyword>
<dbReference type="PATRIC" id="fig|1317118.6.peg.1659"/>
<keyword evidence="1" id="KW-1133">Transmembrane helix</keyword>
<sequence length="220" mass="23060">MSQSDSFIDEVSEEVRRDRLYGYMRRYGWIAILAVILIVAGASWREYQAANQRAAAQAYGSALLEALDAETPAARAAALADVEAPEGGAAALKALLRAGEQAGAEGADPAAVAETLNSVGSLQAADIYGQIATYKALTREGASAEERRIGFEQLAQGGPLRLLAQEQLALLDIEAGETDAAIETLRAIVTDSEARQGLRTRAAQLIVALGGTVSPETEAS</sequence>
<keyword evidence="1" id="KW-0472">Membrane</keyword>
<accession>W4HL43</accession>
<reference evidence="2 3" key="1">
    <citation type="journal article" date="2014" name="Antonie Van Leeuwenhoek">
        <title>Roseivivax atlanticus sp. nov., isolated from surface seawater of the Atlantic Ocean.</title>
        <authorList>
            <person name="Li G."/>
            <person name="Lai Q."/>
            <person name="Liu X."/>
            <person name="Sun F."/>
            <person name="Shao Z."/>
        </authorList>
    </citation>
    <scope>NUCLEOTIDE SEQUENCE [LARGE SCALE GENOMIC DNA]</scope>
    <source>
        <strain evidence="2 3">22II-s10s</strain>
    </source>
</reference>
<evidence type="ECO:0000313" key="3">
    <source>
        <dbReference type="Proteomes" id="UP000019063"/>
    </source>
</evidence>